<dbReference type="EMBL" id="GL448558">
    <property type="protein sequence ID" value="EFN84263.1"/>
    <property type="molecule type" value="Genomic_DNA"/>
</dbReference>
<gene>
    <name evidence="1" type="ORF">EAI_10051</name>
</gene>
<dbReference type="InParanoid" id="E2BJB3"/>
<organism evidence="2">
    <name type="scientific">Harpegnathos saltator</name>
    <name type="common">Jerdon's jumping ant</name>
    <dbReference type="NCBI Taxonomy" id="610380"/>
    <lineage>
        <taxon>Eukaryota</taxon>
        <taxon>Metazoa</taxon>
        <taxon>Ecdysozoa</taxon>
        <taxon>Arthropoda</taxon>
        <taxon>Hexapoda</taxon>
        <taxon>Insecta</taxon>
        <taxon>Pterygota</taxon>
        <taxon>Neoptera</taxon>
        <taxon>Endopterygota</taxon>
        <taxon>Hymenoptera</taxon>
        <taxon>Apocrita</taxon>
        <taxon>Aculeata</taxon>
        <taxon>Formicoidea</taxon>
        <taxon>Formicidae</taxon>
        <taxon>Ponerinae</taxon>
        <taxon>Ponerini</taxon>
        <taxon>Harpegnathos</taxon>
    </lineage>
</organism>
<dbReference type="AlphaFoldDB" id="E2BJB3"/>
<evidence type="ECO:0000313" key="1">
    <source>
        <dbReference type="EMBL" id="EFN84263.1"/>
    </source>
</evidence>
<name>E2BJB3_HARSA</name>
<reference evidence="1 2" key="1">
    <citation type="journal article" date="2010" name="Science">
        <title>Genomic comparison of the ants Camponotus floridanus and Harpegnathos saltator.</title>
        <authorList>
            <person name="Bonasio R."/>
            <person name="Zhang G."/>
            <person name="Ye C."/>
            <person name="Mutti N.S."/>
            <person name="Fang X."/>
            <person name="Qin N."/>
            <person name="Donahue G."/>
            <person name="Yang P."/>
            <person name="Li Q."/>
            <person name="Li C."/>
            <person name="Zhang P."/>
            <person name="Huang Z."/>
            <person name="Berger S.L."/>
            <person name="Reinberg D."/>
            <person name="Wang J."/>
            <person name="Liebig J."/>
        </authorList>
    </citation>
    <scope>NUCLEOTIDE SEQUENCE [LARGE SCALE GENOMIC DNA]</scope>
    <source>
        <strain evidence="1 2">R22 G/1</strain>
    </source>
</reference>
<keyword evidence="2" id="KW-1185">Reference proteome</keyword>
<accession>E2BJB3</accession>
<dbReference type="Proteomes" id="UP000008237">
    <property type="component" value="Unassembled WGS sequence"/>
</dbReference>
<proteinExistence type="predicted"/>
<evidence type="ECO:0000313" key="2">
    <source>
        <dbReference type="Proteomes" id="UP000008237"/>
    </source>
</evidence>
<protein>
    <submittedName>
        <fullName evidence="1">Uncharacterized protein</fullName>
    </submittedName>
</protein>
<sequence>MKLQINKTLLSRGLVASQRSSGALTIAGVHFMDAVASLTLKSVRITITVGSGLRAAKSGRDFGEDVGDDQMTLPPFLPRQSDQLCGARGTLGRLA</sequence>